<organism evidence="2">
    <name type="scientific">Lygus hesperus</name>
    <name type="common">Western plant bug</name>
    <dbReference type="NCBI Taxonomy" id="30085"/>
    <lineage>
        <taxon>Eukaryota</taxon>
        <taxon>Metazoa</taxon>
        <taxon>Ecdysozoa</taxon>
        <taxon>Arthropoda</taxon>
        <taxon>Hexapoda</taxon>
        <taxon>Insecta</taxon>
        <taxon>Pterygota</taxon>
        <taxon>Neoptera</taxon>
        <taxon>Paraneoptera</taxon>
        <taxon>Hemiptera</taxon>
        <taxon>Heteroptera</taxon>
        <taxon>Panheteroptera</taxon>
        <taxon>Cimicomorpha</taxon>
        <taxon>Miridae</taxon>
        <taxon>Mirini</taxon>
        <taxon>Lygus</taxon>
    </lineage>
</organism>
<feature type="region of interest" description="Disordered" evidence="1">
    <location>
        <begin position="96"/>
        <end position="120"/>
    </location>
</feature>
<reference evidence="2" key="2">
    <citation type="submission" date="2014-07" db="EMBL/GenBank/DDBJ databases">
        <authorList>
            <person name="Hull J."/>
        </authorList>
    </citation>
    <scope>NUCLEOTIDE SEQUENCE</scope>
</reference>
<evidence type="ECO:0000256" key="1">
    <source>
        <dbReference type="SAM" id="MobiDB-lite"/>
    </source>
</evidence>
<dbReference type="EMBL" id="GBHO01036188">
    <property type="protein sequence ID" value="JAG07416.1"/>
    <property type="molecule type" value="Transcribed_RNA"/>
</dbReference>
<dbReference type="AlphaFoldDB" id="A0A0A9WJ31"/>
<sequence length="120" mass="12109">MPLGSNTSPITNTTTTTSKTCATGGKDKMGNTKTNRRIGSAGVTSGSDKRISCIAGSKGGHGEKEDTFPCTGSALGDKMLMTSTQSAGKVAKTTAVSASSTSVFTSSPLRSKLPSPSVMQ</sequence>
<protein>
    <submittedName>
        <fullName evidence="2">Fructose-bisphosphate aldolase</fullName>
    </submittedName>
</protein>
<evidence type="ECO:0000313" key="2">
    <source>
        <dbReference type="EMBL" id="JAG07416.1"/>
    </source>
</evidence>
<proteinExistence type="predicted"/>
<name>A0A0A9WJ31_LYGHE</name>
<reference evidence="2" key="1">
    <citation type="journal article" date="2014" name="PLoS ONE">
        <title>Transcriptome-Based Identification of ABC Transporters in the Western Tarnished Plant Bug Lygus hesperus.</title>
        <authorList>
            <person name="Hull J.J."/>
            <person name="Chaney K."/>
            <person name="Geib S.M."/>
            <person name="Fabrick J.A."/>
            <person name="Brent C.S."/>
            <person name="Walsh D."/>
            <person name="Lavine L.C."/>
        </authorList>
    </citation>
    <scope>NUCLEOTIDE SEQUENCE</scope>
</reference>
<feature type="compositionally biased region" description="Low complexity" evidence="1">
    <location>
        <begin position="1"/>
        <end position="23"/>
    </location>
</feature>
<accession>A0A0A9WJ31</accession>
<gene>
    <name evidence="2" type="primary">cbbA</name>
    <name evidence="2" type="ORF">CM83_21065</name>
</gene>
<feature type="region of interest" description="Disordered" evidence="1">
    <location>
        <begin position="1"/>
        <end position="49"/>
    </location>
</feature>